<dbReference type="Proteomes" id="UP001227268">
    <property type="component" value="Unassembled WGS sequence"/>
</dbReference>
<keyword evidence="2" id="KW-1185">Reference proteome</keyword>
<evidence type="ECO:0000313" key="1">
    <source>
        <dbReference type="EMBL" id="KAJ9093538.1"/>
    </source>
</evidence>
<dbReference type="EMBL" id="JASBWT010000030">
    <property type="protein sequence ID" value="KAJ9093538.1"/>
    <property type="molecule type" value="Genomic_DNA"/>
</dbReference>
<evidence type="ECO:0000313" key="2">
    <source>
        <dbReference type="Proteomes" id="UP001227268"/>
    </source>
</evidence>
<accession>A0ACC2V363</accession>
<reference evidence="1" key="1">
    <citation type="submission" date="2023-04" db="EMBL/GenBank/DDBJ databases">
        <title>Draft Genome sequencing of Naganishia species isolated from polar environments using Oxford Nanopore Technology.</title>
        <authorList>
            <person name="Leo P."/>
            <person name="Venkateswaran K."/>
        </authorList>
    </citation>
    <scope>NUCLEOTIDE SEQUENCE</scope>
    <source>
        <strain evidence="1">MNA-CCFEE 5423</strain>
    </source>
</reference>
<proteinExistence type="predicted"/>
<name>A0ACC2V363_9TREE</name>
<organism evidence="1 2">
    <name type="scientific">Naganishia friedmannii</name>
    <dbReference type="NCBI Taxonomy" id="89922"/>
    <lineage>
        <taxon>Eukaryota</taxon>
        <taxon>Fungi</taxon>
        <taxon>Dikarya</taxon>
        <taxon>Basidiomycota</taxon>
        <taxon>Agaricomycotina</taxon>
        <taxon>Tremellomycetes</taxon>
        <taxon>Filobasidiales</taxon>
        <taxon>Filobasidiaceae</taxon>
        <taxon>Naganishia</taxon>
    </lineage>
</organism>
<protein>
    <submittedName>
        <fullName evidence="1">Uncharacterized protein</fullName>
    </submittedName>
</protein>
<gene>
    <name evidence="1" type="ORF">QFC21_006379</name>
</gene>
<comment type="caution">
    <text evidence="1">The sequence shown here is derived from an EMBL/GenBank/DDBJ whole genome shotgun (WGS) entry which is preliminary data.</text>
</comment>
<sequence>MSGPPGNRLYGFFGNTADLAGVDWTHGQGMYGQPQQQLYQQPQGQPYNQYGQPQPPNFHQQQLHLPPAAAAPAPLGAATRTHEFREWYTHHLSTLTFNSRPIIDRLSMAAWERAREGDWDGMRVVGDCLRGALEVAPPTQKLPLFYLLDSISKNAGPPYTTHIFPPFLAHGYLGAYSQVDGITKKKMEDMLTTWRTTKGTGTPEGELFPRDVRSQIEQAIYGRMIPAPMPAGNGLQMPMQQSMYPPSSVHNVPGSPFMPTPPPAQPSLGIMPHSAVVSRDSVTTTLLTTLSLKRALLAKNPHDTSTQNTVGILEQLQAHLNAGSVSQAELIAIQQQLDQFRSTPAVPLYPSNVPSTMHSRPAPPLNMPQPVQYPVGFGQATQSPQLDFSSLGGLNALPGAAGGGPAGGLDFSSLLGNLARAGILSATGTPVADGASTTPRLGAPIAALRQDHREASVGSVNSRVDGQHEGAPETEDEPDGMEEYEDLILSMNVQLTLSDLLQNREFQPTSHLPNRCSQCAARFAAGKTGKDRLQAHLDWHFRRNRKERESEGRGANRRWLPRAEVWVNDIASAFTGVRDEGAADATAGSTLGMAPRPGGADAAGSAAAAAQQQRNEEELRKKWVTMPPNPAGKKQCPICKEEFVDEFVQDEEEWIWRNCVKVKNSYYHATCRADALATAAANRKATAIASDGHSLRAPSPSGTASWENTPPPLGFAVNHNNVKAETVASPLRQSVKMEVPGEQAGADVASREGGVGDAADQEGEAGVGLTVAQEDVKMHVPREETEQVETEAAGTLKRKAEGSPENADKEVKKEKSE</sequence>